<dbReference type="OrthoDB" id="6599302at2759"/>
<dbReference type="Proteomes" id="UP000475862">
    <property type="component" value="Unassembled WGS sequence"/>
</dbReference>
<gene>
    <name evidence="2" type="ORF">AGLY_001793</name>
</gene>
<dbReference type="InterPro" id="IPR008906">
    <property type="entry name" value="HATC_C_dom"/>
</dbReference>
<keyword evidence="3" id="KW-1185">Reference proteome</keyword>
<sequence>MYDKRKQAYSKLPTSTDETIYQLKNLQNEASHQAIIDVFGNIKIIGCRFHLGQSWWIKILSEPFLRIAYMDNSNELGKWLKMCLAFISPEEVFDAFHELISICPNDDGFIFSDYVLHNYIVNRCQIPLNIWAEIPSPNPKTTIAAESFHRTYNSQFYSPHPYVHAVTKIVSDVPIVSELAVMCLTRQPNINLISESCINLANRFSSDIESGNLLKDECNHFKIMISAEDSIDSSYKMLSFIKKKDYFDIFPNLPVVLRMYLSTALTNCSGERSFSALKRIKNCLRSTTTSTRLNALSLLNIENELLQSLDYSDIITEFATRKSRKTTIFS</sequence>
<protein>
    <recommendedName>
        <fullName evidence="1">HAT C-terminal dimerisation domain-containing protein</fullName>
    </recommendedName>
</protein>
<organism evidence="2 3">
    <name type="scientific">Aphis glycines</name>
    <name type="common">Soybean aphid</name>
    <dbReference type="NCBI Taxonomy" id="307491"/>
    <lineage>
        <taxon>Eukaryota</taxon>
        <taxon>Metazoa</taxon>
        <taxon>Ecdysozoa</taxon>
        <taxon>Arthropoda</taxon>
        <taxon>Hexapoda</taxon>
        <taxon>Insecta</taxon>
        <taxon>Pterygota</taxon>
        <taxon>Neoptera</taxon>
        <taxon>Paraneoptera</taxon>
        <taxon>Hemiptera</taxon>
        <taxon>Sternorrhyncha</taxon>
        <taxon>Aphidomorpha</taxon>
        <taxon>Aphidoidea</taxon>
        <taxon>Aphididae</taxon>
        <taxon>Aphidini</taxon>
        <taxon>Aphis</taxon>
        <taxon>Aphis</taxon>
    </lineage>
</organism>
<comment type="caution">
    <text evidence="2">The sequence shown here is derived from an EMBL/GenBank/DDBJ whole genome shotgun (WGS) entry which is preliminary data.</text>
</comment>
<dbReference type="PANTHER" id="PTHR45749:SF21">
    <property type="entry name" value="DUF4371 DOMAIN-CONTAINING PROTEIN"/>
    <property type="match status" value="1"/>
</dbReference>
<proteinExistence type="predicted"/>
<name>A0A6G0U4V1_APHGL</name>
<dbReference type="EMBL" id="VYZN01000003">
    <property type="protein sequence ID" value="KAE9544104.1"/>
    <property type="molecule type" value="Genomic_DNA"/>
</dbReference>
<accession>A0A6G0U4V1</accession>
<dbReference type="PANTHER" id="PTHR45749">
    <property type="match status" value="1"/>
</dbReference>
<dbReference type="AlphaFoldDB" id="A0A6G0U4V1"/>
<evidence type="ECO:0000313" key="2">
    <source>
        <dbReference type="EMBL" id="KAE9544104.1"/>
    </source>
</evidence>
<feature type="domain" description="HAT C-terminal dimerisation" evidence="1">
    <location>
        <begin position="236"/>
        <end position="305"/>
    </location>
</feature>
<evidence type="ECO:0000313" key="3">
    <source>
        <dbReference type="Proteomes" id="UP000475862"/>
    </source>
</evidence>
<dbReference type="Pfam" id="PF05699">
    <property type="entry name" value="Dimer_Tnp_hAT"/>
    <property type="match status" value="1"/>
</dbReference>
<evidence type="ECO:0000259" key="1">
    <source>
        <dbReference type="Pfam" id="PF05699"/>
    </source>
</evidence>
<dbReference type="GO" id="GO:0046983">
    <property type="term" value="F:protein dimerization activity"/>
    <property type="evidence" value="ECO:0007669"/>
    <property type="project" value="InterPro"/>
</dbReference>
<reference evidence="2 3" key="1">
    <citation type="submission" date="2019-08" db="EMBL/GenBank/DDBJ databases">
        <title>The genome of the soybean aphid Biotype 1, its phylome, world population structure and adaptation to the North American continent.</title>
        <authorList>
            <person name="Giordano R."/>
            <person name="Donthu R.K."/>
            <person name="Hernandez A.G."/>
            <person name="Wright C.L."/>
            <person name="Zimin A.V."/>
        </authorList>
    </citation>
    <scope>NUCLEOTIDE SEQUENCE [LARGE SCALE GENOMIC DNA]</scope>
    <source>
        <tissue evidence="2">Whole aphids</tissue>
    </source>
</reference>